<dbReference type="Proteomes" id="UP000324091">
    <property type="component" value="Chromosome 20"/>
</dbReference>
<dbReference type="SMART" id="SM00913">
    <property type="entry name" value="IBN_N"/>
    <property type="match status" value="1"/>
</dbReference>
<reference evidence="10 11" key="1">
    <citation type="submission" date="2019-04" db="EMBL/GenBank/DDBJ databases">
        <title>Chromosome genome assembly for Takifugu flavidus.</title>
        <authorList>
            <person name="Xiao S."/>
        </authorList>
    </citation>
    <scope>NUCLEOTIDE SEQUENCE [LARGE SCALE GENOMIC DNA]</scope>
    <source>
        <strain evidence="10">HTHZ2018</strain>
        <tissue evidence="10">Muscle</tissue>
    </source>
</reference>
<keyword evidence="11" id="KW-1185">Reference proteome</keyword>
<keyword evidence="5" id="KW-0963">Cytoplasm</keyword>
<keyword evidence="7" id="KW-0539">Nucleus</keyword>
<organism evidence="10 11">
    <name type="scientific">Takifugu flavidus</name>
    <name type="common">sansaifugu</name>
    <dbReference type="NCBI Taxonomy" id="433684"/>
    <lineage>
        <taxon>Eukaryota</taxon>
        <taxon>Metazoa</taxon>
        <taxon>Chordata</taxon>
        <taxon>Craniata</taxon>
        <taxon>Vertebrata</taxon>
        <taxon>Euteleostomi</taxon>
        <taxon>Actinopterygii</taxon>
        <taxon>Neopterygii</taxon>
        <taxon>Teleostei</taxon>
        <taxon>Neoteleostei</taxon>
        <taxon>Acanthomorphata</taxon>
        <taxon>Eupercaria</taxon>
        <taxon>Tetraodontiformes</taxon>
        <taxon>Tetradontoidea</taxon>
        <taxon>Tetraodontidae</taxon>
        <taxon>Takifugu</taxon>
    </lineage>
</organism>
<evidence type="ECO:0000313" key="10">
    <source>
        <dbReference type="EMBL" id="TWW66162.1"/>
    </source>
</evidence>
<evidence type="ECO:0000256" key="2">
    <source>
        <dbReference type="ARBA" id="ARBA00004496"/>
    </source>
</evidence>
<dbReference type="EMBL" id="RHFK02000013">
    <property type="protein sequence ID" value="TWW66162.1"/>
    <property type="molecule type" value="Genomic_DNA"/>
</dbReference>
<dbReference type="InterPro" id="IPR011989">
    <property type="entry name" value="ARM-like"/>
</dbReference>
<protein>
    <submittedName>
        <fullName evidence="10">Exportin-7</fullName>
    </submittedName>
</protein>
<dbReference type="InterPro" id="IPR001494">
    <property type="entry name" value="Importin-beta_N"/>
</dbReference>
<evidence type="ECO:0000256" key="3">
    <source>
        <dbReference type="ARBA" id="ARBA00009466"/>
    </source>
</evidence>
<dbReference type="GO" id="GO:0005737">
    <property type="term" value="C:cytoplasm"/>
    <property type="evidence" value="ECO:0007669"/>
    <property type="project" value="UniProtKB-SubCell"/>
</dbReference>
<dbReference type="Gene3D" id="1.25.10.10">
    <property type="entry name" value="Leucine-rich Repeat Variant"/>
    <property type="match status" value="1"/>
</dbReference>
<dbReference type="PANTHER" id="PTHR12596:SF2">
    <property type="entry name" value="EXPORTIN-7 ISOFORM X1"/>
    <property type="match status" value="1"/>
</dbReference>
<proteinExistence type="inferred from homology"/>
<dbReference type="GO" id="GO:0031267">
    <property type="term" value="F:small GTPase binding"/>
    <property type="evidence" value="ECO:0007669"/>
    <property type="project" value="InterPro"/>
</dbReference>
<evidence type="ECO:0000256" key="7">
    <source>
        <dbReference type="ARBA" id="ARBA00023242"/>
    </source>
</evidence>
<evidence type="ECO:0000256" key="8">
    <source>
        <dbReference type="SAM" id="SignalP"/>
    </source>
</evidence>
<comment type="subcellular location">
    <subcellularLocation>
        <location evidence="2">Cytoplasm</location>
    </subcellularLocation>
    <subcellularLocation>
        <location evidence="1">Nucleus</location>
    </subcellularLocation>
</comment>
<comment type="caution">
    <text evidence="10">The sequence shown here is derived from an EMBL/GenBank/DDBJ whole genome shotgun (WGS) entry which is preliminary data.</text>
</comment>
<keyword evidence="6" id="KW-0653">Protein transport</keyword>
<comment type="similarity">
    <text evidence="3">Belongs to the exportin family.</text>
</comment>
<evidence type="ECO:0000256" key="6">
    <source>
        <dbReference type="ARBA" id="ARBA00022927"/>
    </source>
</evidence>
<dbReference type="SUPFAM" id="SSF48371">
    <property type="entry name" value="ARM repeat"/>
    <property type="match status" value="1"/>
</dbReference>
<feature type="domain" description="Importin N-terminal" evidence="9">
    <location>
        <begin position="74"/>
        <end position="140"/>
    </location>
</feature>
<gene>
    <name evidence="10" type="ORF">D4764_20G0001940</name>
</gene>
<dbReference type="InterPro" id="IPR044189">
    <property type="entry name" value="XPO4/7-like"/>
</dbReference>
<evidence type="ECO:0000313" key="11">
    <source>
        <dbReference type="Proteomes" id="UP000324091"/>
    </source>
</evidence>
<evidence type="ECO:0000256" key="5">
    <source>
        <dbReference type="ARBA" id="ARBA00022490"/>
    </source>
</evidence>
<dbReference type="InterPro" id="IPR016024">
    <property type="entry name" value="ARM-type_fold"/>
</dbReference>
<evidence type="ECO:0000256" key="4">
    <source>
        <dbReference type="ARBA" id="ARBA00022448"/>
    </source>
</evidence>
<dbReference type="GO" id="GO:0005643">
    <property type="term" value="C:nuclear pore"/>
    <property type="evidence" value="ECO:0007669"/>
    <property type="project" value="TreeGrafter"/>
</dbReference>
<sequence>MRVCILLVLDVWWKLQCAGATRGGAVASPHNHKRGSERCMKWRKMADHVQGLAQLEILCKQLYETTDTAVRHQAEKALVEFTNSPDCLSKCQLLLERGSSSYSQLLAATCLSKLVSRTSNPLPLEQRIDIRNYVLNYLATRPKLAAFVTQALIQLYARITKLGWFDCQKDDYVFRNVIADVTRFLQDSVEHCIIGVTILSQLTNEINQADTTHPLTKHRKIASSFRDSSLFDIFTLSCNLLKQVPELPLTRRRDGTSTDESSDDLCTVQIPTSWRSAFLDSSTLQLFFNLYHSIPPSLSPLVLSCLVQIASVRRSLFNNAERAKFLSHLVDGVKRILANPQCLPDPNNYHEFCRLLARLKSNYQLGELVKVENYPEVIRLIANFTVTSLQVSAGSQAKRCCQKRWRARSRPSELLKTKRARMGSPTSDAGSFCIGEMHCGMPVTSDRHQTPKIARG</sequence>
<evidence type="ECO:0000256" key="1">
    <source>
        <dbReference type="ARBA" id="ARBA00004123"/>
    </source>
</evidence>
<feature type="chain" id="PRO_5023009355" evidence="8">
    <location>
        <begin position="21"/>
        <end position="456"/>
    </location>
</feature>
<name>A0A5C6NF51_9TELE</name>
<accession>A0A5C6NF51</accession>
<dbReference type="Pfam" id="PF03810">
    <property type="entry name" value="IBN_N"/>
    <property type="match status" value="1"/>
</dbReference>
<keyword evidence="8" id="KW-0732">Signal</keyword>
<dbReference type="PROSITE" id="PS50166">
    <property type="entry name" value="IMPORTIN_B_NT"/>
    <property type="match status" value="1"/>
</dbReference>
<dbReference type="AlphaFoldDB" id="A0A5C6NF51"/>
<dbReference type="GO" id="GO:0006611">
    <property type="term" value="P:protein export from nucleus"/>
    <property type="evidence" value="ECO:0007669"/>
    <property type="project" value="TreeGrafter"/>
</dbReference>
<feature type="signal peptide" evidence="8">
    <location>
        <begin position="1"/>
        <end position="20"/>
    </location>
</feature>
<keyword evidence="4" id="KW-0813">Transport</keyword>
<evidence type="ECO:0000259" key="9">
    <source>
        <dbReference type="PROSITE" id="PS50166"/>
    </source>
</evidence>
<dbReference type="GO" id="GO:0005049">
    <property type="term" value="F:nuclear export signal receptor activity"/>
    <property type="evidence" value="ECO:0007669"/>
    <property type="project" value="InterPro"/>
</dbReference>
<dbReference type="PANTHER" id="PTHR12596">
    <property type="entry name" value="EXPORTIN 4,7-RELATED"/>
    <property type="match status" value="1"/>
</dbReference>